<keyword evidence="9 12" id="KW-0472">Membrane</keyword>
<dbReference type="InterPro" id="IPR008630">
    <property type="entry name" value="Glyco_trans_34"/>
</dbReference>
<comment type="similarity">
    <text evidence="2">Belongs to the glycosyltransferase 34 family.</text>
</comment>
<gene>
    <name evidence="13" type="ORF">TAV2_LOCUS553</name>
</gene>
<dbReference type="Pfam" id="PF05637">
    <property type="entry name" value="Glyco_transf_34"/>
    <property type="match status" value="1"/>
</dbReference>
<dbReference type="PANTHER" id="PTHR44303:SF2">
    <property type="entry name" value="DNAJ HOMOLOG SUBFAMILY C MEMBER 16"/>
    <property type="match status" value="1"/>
</dbReference>
<keyword evidence="8" id="KW-0333">Golgi apparatus</keyword>
<dbReference type="EMBL" id="OU466857">
    <property type="protein sequence ID" value="CAH2036951.1"/>
    <property type="molecule type" value="Genomic_DNA"/>
</dbReference>
<reference evidence="13 14" key="1">
    <citation type="submission" date="2022-03" db="EMBL/GenBank/DDBJ databases">
        <authorList>
            <person name="Nunn A."/>
            <person name="Chopra R."/>
            <person name="Nunn A."/>
            <person name="Contreras Garrido A."/>
        </authorList>
    </citation>
    <scope>NUCLEOTIDE SEQUENCE [LARGE SCALE GENOMIC DNA]</scope>
</reference>
<organism evidence="13 14">
    <name type="scientific">Thlaspi arvense</name>
    <name type="common">Field penny-cress</name>
    <dbReference type="NCBI Taxonomy" id="13288"/>
    <lineage>
        <taxon>Eukaryota</taxon>
        <taxon>Viridiplantae</taxon>
        <taxon>Streptophyta</taxon>
        <taxon>Embryophyta</taxon>
        <taxon>Tracheophyta</taxon>
        <taxon>Spermatophyta</taxon>
        <taxon>Magnoliopsida</taxon>
        <taxon>eudicotyledons</taxon>
        <taxon>Gunneridae</taxon>
        <taxon>Pentapetalae</taxon>
        <taxon>rosids</taxon>
        <taxon>malvids</taxon>
        <taxon>Brassicales</taxon>
        <taxon>Brassicaceae</taxon>
        <taxon>Thlaspideae</taxon>
        <taxon>Thlaspi</taxon>
    </lineage>
</organism>
<keyword evidence="3" id="KW-0328">Glycosyltransferase</keyword>
<keyword evidence="5 12" id="KW-0812">Transmembrane</keyword>
<feature type="non-terminal residue" evidence="13">
    <location>
        <position position="1"/>
    </location>
</feature>
<evidence type="ECO:0000256" key="8">
    <source>
        <dbReference type="ARBA" id="ARBA00023034"/>
    </source>
</evidence>
<evidence type="ECO:0000256" key="3">
    <source>
        <dbReference type="ARBA" id="ARBA00022676"/>
    </source>
</evidence>
<evidence type="ECO:0000256" key="2">
    <source>
        <dbReference type="ARBA" id="ARBA00005664"/>
    </source>
</evidence>
<keyword evidence="14" id="KW-1185">Reference proteome</keyword>
<evidence type="ECO:0000256" key="10">
    <source>
        <dbReference type="ARBA" id="ARBA00023180"/>
    </source>
</evidence>
<feature type="transmembrane region" description="Helical" evidence="12">
    <location>
        <begin position="79"/>
        <end position="101"/>
    </location>
</feature>
<evidence type="ECO:0000313" key="13">
    <source>
        <dbReference type="EMBL" id="CAH2036951.1"/>
    </source>
</evidence>
<evidence type="ECO:0000256" key="7">
    <source>
        <dbReference type="ARBA" id="ARBA00022989"/>
    </source>
</evidence>
<dbReference type="GO" id="GO:0016757">
    <property type="term" value="F:glycosyltransferase activity"/>
    <property type="evidence" value="ECO:0007669"/>
    <property type="project" value="UniProtKB-KW"/>
</dbReference>
<keyword evidence="7 12" id="KW-1133">Transmembrane helix</keyword>
<evidence type="ECO:0000256" key="1">
    <source>
        <dbReference type="ARBA" id="ARBA00004323"/>
    </source>
</evidence>
<comment type="subcellular location">
    <subcellularLocation>
        <location evidence="1">Golgi apparatus membrane</location>
        <topology evidence="1">Single-pass type II membrane protein</topology>
    </subcellularLocation>
</comment>
<dbReference type="AlphaFoldDB" id="A0AAU9RA71"/>
<protein>
    <submittedName>
        <fullName evidence="13">Uncharacterized protein</fullName>
    </submittedName>
</protein>
<dbReference type="FunFam" id="3.90.550.10:FF:000101">
    <property type="entry name" value="Probable glycosyltransferase 5"/>
    <property type="match status" value="1"/>
</dbReference>
<dbReference type="CDD" id="cd06257">
    <property type="entry name" value="DnaJ"/>
    <property type="match status" value="1"/>
</dbReference>
<dbReference type="Gene3D" id="3.90.550.10">
    <property type="entry name" value="Spore Coat Polysaccharide Biosynthesis Protein SpsA, Chain A"/>
    <property type="match status" value="1"/>
</dbReference>
<evidence type="ECO:0000256" key="4">
    <source>
        <dbReference type="ARBA" id="ARBA00022679"/>
    </source>
</evidence>
<evidence type="ECO:0000256" key="12">
    <source>
        <dbReference type="SAM" id="Phobius"/>
    </source>
</evidence>
<accession>A0AAU9RA71</accession>
<feature type="transmembrane region" description="Helical" evidence="12">
    <location>
        <begin position="509"/>
        <end position="528"/>
    </location>
</feature>
<dbReference type="InterPro" id="IPR029044">
    <property type="entry name" value="Nucleotide-diphossugar_trans"/>
</dbReference>
<keyword evidence="6" id="KW-0735">Signal-anchor</keyword>
<sequence length="1190" mass="134497">MFMLNVGSSGAFSPAPNIVNLHHLFDLFLHRRGEMGQDGLGTSGSGGGLPTTTAVSGGGGRGRGLFSGWQVNTLTNIKIMILCGFVTILVLLATISIGNLGSSNADSVNQSLIKETEPILAESPSDSNPTDLYEPPKAEIHPNVTYTLGPRVTNWDSQRKVWLKQNPEFPSTVNGKARILLLTGSPPGPCDKPVGDYYLLKSVKNKIDYCRLHGMEIVYNMANLDEELSGYWTKLPMIRRLMLSHPEVEWVWWMDSDALFTDVLFEIPLSRYEKHNLVIHGYPDLLFDQKSWVALNTGVFLLRNCQWSLDLLDAWAPMGPKGLIRDEAGKVLTAYLKGRPEFEADDQSALIYLLLTQKDRWMEKAYVENQYYLHGFWEGLVDRYEEMMEKNHPGLGDERWPFVTHFVGCKPCGSYADYAEERCFKSMERAFNFADNQVLKLYGFSHRGLLSTKVKRIRNETTSSIYVEEQQQHTWKPNHRARKTQGVSFIETSGNVTPSSSSLSSVLRAYAAPILIFVLAMFFQLFLLPRSFPPSHYDVLGLKMSSPVDDVRDAYESIASKWDSDSGDARPADFVKIQYAYELLTNLVWKRDYDLYGIDESVHIIEELEKQYAVEDFAKIKLPLLEVVSCEPEREGFMAITSQDFALKLQDSKPWLIQVYSSGSNSSAQFSSTWRRIVDLLDGVANNAMLELGDVRLVTYLAEKKPTGQVFFREGLPSIVAFPPHCKTADCLIRFEGELSTDAVTDWFATNVLELPRVFYHTKETLVPKFLSKVPPNKVKIILFSQTGERATPSVRQAAKDYWNFASLSYVLWREEDASFWWNAFEVESAPAMVIMKDPGLKPVIHHGSGNSTWFLETLEQNKQLELPQLRSTTSMELGCDARGYSRAGFDRATWYCAVLVGRQSVELNKMRETMCRVQHTLSNYDESDEASKDASVAPAASAHRTKRLSFAWLDGEVQSKYCFFYVQSETSYDTCGTRRAPVDVPRILIIRYHRNATESANAEKKSSNWPKTVWQSEADDVDPAAQLVVSYDGPAETPEIIKWLSNMVEDGDNKNLPFYRAKTPELVPESAEPMRSGVPKSVKATQKVLSMWNRIKDYLTDPRMGPTLLLGALLSAGNVWWMRSRSTQQTVQTDQPSSNQSDNNEEEKKKERKREQRRKNAEGEEVPTSITDNEPKDAVQILSSGSDSD</sequence>
<evidence type="ECO:0000256" key="5">
    <source>
        <dbReference type="ARBA" id="ARBA00022692"/>
    </source>
</evidence>
<feature type="compositionally biased region" description="Polar residues" evidence="11">
    <location>
        <begin position="1128"/>
        <end position="1143"/>
    </location>
</feature>
<evidence type="ECO:0000256" key="11">
    <source>
        <dbReference type="SAM" id="MobiDB-lite"/>
    </source>
</evidence>
<dbReference type="InterPro" id="IPR052448">
    <property type="entry name" value="DnaJ_C16_autophagy_reg"/>
</dbReference>
<dbReference type="SUPFAM" id="SSF46565">
    <property type="entry name" value="Chaperone J-domain"/>
    <property type="match status" value="1"/>
</dbReference>
<proteinExistence type="inferred from homology"/>
<dbReference type="GO" id="GO:0000139">
    <property type="term" value="C:Golgi membrane"/>
    <property type="evidence" value="ECO:0007669"/>
    <property type="project" value="UniProtKB-SubCell"/>
</dbReference>
<dbReference type="InterPro" id="IPR001623">
    <property type="entry name" value="DnaJ_domain"/>
</dbReference>
<dbReference type="Gene3D" id="1.10.287.110">
    <property type="entry name" value="DnaJ domain"/>
    <property type="match status" value="1"/>
</dbReference>
<dbReference type="InterPro" id="IPR036869">
    <property type="entry name" value="J_dom_sf"/>
</dbReference>
<keyword evidence="4" id="KW-0808">Transferase</keyword>
<dbReference type="PANTHER" id="PTHR44303">
    <property type="entry name" value="DNAJ HOMOLOG SUBFAMILY C MEMBER 16"/>
    <property type="match status" value="1"/>
</dbReference>
<evidence type="ECO:0000256" key="6">
    <source>
        <dbReference type="ARBA" id="ARBA00022968"/>
    </source>
</evidence>
<name>A0AAU9RA71_THLAR</name>
<feature type="region of interest" description="Disordered" evidence="11">
    <location>
        <begin position="1128"/>
        <end position="1190"/>
    </location>
</feature>
<evidence type="ECO:0000313" key="14">
    <source>
        <dbReference type="Proteomes" id="UP000836841"/>
    </source>
</evidence>
<evidence type="ECO:0000256" key="9">
    <source>
        <dbReference type="ARBA" id="ARBA00023136"/>
    </source>
</evidence>
<dbReference type="Proteomes" id="UP000836841">
    <property type="component" value="Chromosome 1"/>
</dbReference>
<keyword evidence="10" id="KW-0325">Glycoprotein</keyword>